<reference evidence="2 3" key="1">
    <citation type="submission" date="2017-03" db="EMBL/GenBank/DDBJ databases">
        <title>Genome Survey of Euroglyphus maynei.</title>
        <authorList>
            <person name="Arlian L.G."/>
            <person name="Morgan M.S."/>
            <person name="Rider S.D."/>
        </authorList>
    </citation>
    <scope>NUCLEOTIDE SEQUENCE [LARGE SCALE GENOMIC DNA]</scope>
    <source>
        <strain evidence="2">Arlian Lab</strain>
        <tissue evidence="2">Whole body</tissue>
    </source>
</reference>
<dbReference type="EMBL" id="MUJZ01053596">
    <property type="protein sequence ID" value="OTF72997.1"/>
    <property type="molecule type" value="Genomic_DNA"/>
</dbReference>
<organism evidence="2 3">
    <name type="scientific">Euroglyphus maynei</name>
    <name type="common">Mayne's house dust mite</name>
    <dbReference type="NCBI Taxonomy" id="6958"/>
    <lineage>
        <taxon>Eukaryota</taxon>
        <taxon>Metazoa</taxon>
        <taxon>Ecdysozoa</taxon>
        <taxon>Arthropoda</taxon>
        <taxon>Chelicerata</taxon>
        <taxon>Arachnida</taxon>
        <taxon>Acari</taxon>
        <taxon>Acariformes</taxon>
        <taxon>Sarcoptiformes</taxon>
        <taxon>Astigmata</taxon>
        <taxon>Psoroptidia</taxon>
        <taxon>Analgoidea</taxon>
        <taxon>Pyroglyphidae</taxon>
        <taxon>Pyroglyphinae</taxon>
        <taxon>Euroglyphus</taxon>
    </lineage>
</organism>
<evidence type="ECO:0000313" key="2">
    <source>
        <dbReference type="EMBL" id="OTF72997.1"/>
    </source>
</evidence>
<proteinExistence type="predicted"/>
<feature type="compositionally biased region" description="Polar residues" evidence="1">
    <location>
        <begin position="315"/>
        <end position="331"/>
    </location>
</feature>
<feature type="region of interest" description="Disordered" evidence="1">
    <location>
        <begin position="230"/>
        <end position="253"/>
    </location>
</feature>
<gene>
    <name evidence="2" type="ORF">BLA29_001650</name>
</gene>
<sequence length="406" mass="45686">MITSNMIHSHNDKNDASYFDIDTSIETDMVSTSTSTSLTPSSLSSSFSAAYNSASHRNSLISLSKMVTTIMALCILMMTTVHCASISSKSNDATISMLAKRSIPQQQQQQQQSDWPFTIANRPLEACQQIISAILTRDLAATKADAERLDSIWKDLKGIRYKKQNGKIVQIKSRKNRNSANSNNKDSRLNKRMILFLLNLSVAKPLLERIQSKQQLKRLEEALKLYGQIQQQKNESRSTSSSSLDHLSSQTPFEAESFSNSNLDLLSQQSIEENESDFMPSMFGTHFTRSPQSFPSSMMTTATMKVTTPIATKTNHQHETGQTTVSQSSRLVETDRPMLETPRSKKLLSQTMILRANPWDKEGIRFKRNIFNHQSRIDLSSQTGKFSLSYSLNTTHHSLINEFHSA</sequence>
<feature type="compositionally biased region" description="Low complexity" evidence="1">
    <location>
        <begin position="237"/>
        <end position="249"/>
    </location>
</feature>
<protein>
    <submittedName>
        <fullName evidence="2">Uncharacterized protein</fullName>
    </submittedName>
</protein>
<evidence type="ECO:0000256" key="1">
    <source>
        <dbReference type="SAM" id="MobiDB-lite"/>
    </source>
</evidence>
<dbReference type="AlphaFoldDB" id="A0A1Y3AYD5"/>
<name>A0A1Y3AYD5_EURMA</name>
<keyword evidence="3" id="KW-1185">Reference proteome</keyword>
<evidence type="ECO:0000313" key="3">
    <source>
        <dbReference type="Proteomes" id="UP000194236"/>
    </source>
</evidence>
<dbReference type="Proteomes" id="UP000194236">
    <property type="component" value="Unassembled WGS sequence"/>
</dbReference>
<accession>A0A1Y3AYD5</accession>
<feature type="region of interest" description="Disordered" evidence="1">
    <location>
        <begin position="315"/>
        <end position="343"/>
    </location>
</feature>
<dbReference type="OrthoDB" id="6515893at2759"/>
<comment type="caution">
    <text evidence="2">The sequence shown here is derived from an EMBL/GenBank/DDBJ whole genome shotgun (WGS) entry which is preliminary data.</text>
</comment>